<organism evidence="4 5">
    <name type="scientific">Desulforapulum autotrophicum (strain ATCC 43914 / DSM 3382 / VKM B-1955 / HRM2)</name>
    <name type="common">Desulfobacterium autotrophicum</name>
    <dbReference type="NCBI Taxonomy" id="177437"/>
    <lineage>
        <taxon>Bacteria</taxon>
        <taxon>Pseudomonadati</taxon>
        <taxon>Thermodesulfobacteriota</taxon>
        <taxon>Desulfobacteria</taxon>
        <taxon>Desulfobacterales</taxon>
        <taxon>Desulfobacteraceae</taxon>
        <taxon>Desulforapulum</taxon>
    </lineage>
</organism>
<dbReference type="SUPFAM" id="SSF47384">
    <property type="entry name" value="Homodimeric domain of signal transducing histidine kinase"/>
    <property type="match status" value="1"/>
</dbReference>
<reference evidence="4 5" key="1">
    <citation type="journal article" date="2009" name="Environ. Microbiol.">
        <title>Genome sequence of Desulfobacterium autotrophicum HRM2, a marine sulfate reducer oxidizing organic carbon completely to carbon dioxide.</title>
        <authorList>
            <person name="Strittmatter A.W."/>
            <person name="Liesegang H."/>
            <person name="Rabus R."/>
            <person name="Decker I."/>
            <person name="Amann J."/>
            <person name="Andres S."/>
            <person name="Henne A."/>
            <person name="Fricke W.F."/>
            <person name="Martinez-Arias R."/>
            <person name="Bartels D."/>
            <person name="Goesmann A."/>
            <person name="Krause L."/>
            <person name="Puehler A."/>
            <person name="Klenk H.P."/>
            <person name="Richter M."/>
            <person name="Schuler M."/>
            <person name="Gloeckner F.O."/>
            <person name="Meyerdierks A."/>
            <person name="Gottschalk G."/>
            <person name="Amann R."/>
        </authorList>
    </citation>
    <scope>NUCLEOTIDE SEQUENCE [LARGE SCALE GENOMIC DNA]</scope>
    <source>
        <strain evidence="5">ATCC 43914 / DSM 3382 / HRM2</strain>
    </source>
</reference>
<proteinExistence type="predicted"/>
<name>C0QCW8_DESAH</name>
<dbReference type="EMBL" id="CP001087">
    <property type="protein sequence ID" value="ACN17200.1"/>
    <property type="molecule type" value="Genomic_DNA"/>
</dbReference>
<accession>C0QCW8</accession>
<dbReference type="CDD" id="cd00082">
    <property type="entry name" value="HisKA"/>
    <property type="match status" value="1"/>
</dbReference>
<dbReference type="AlphaFoldDB" id="C0QCW8"/>
<evidence type="ECO:0000259" key="3">
    <source>
        <dbReference type="SMART" id="SM00388"/>
    </source>
</evidence>
<dbReference type="KEGG" id="dat:HRM2_41430"/>
<evidence type="ECO:0000313" key="5">
    <source>
        <dbReference type="Proteomes" id="UP000000442"/>
    </source>
</evidence>
<comment type="catalytic activity">
    <reaction evidence="1">
        <text>ATP + protein L-histidine = ADP + protein N-phospho-L-histidine.</text>
        <dbReference type="EC" id="2.7.13.3"/>
    </reaction>
</comment>
<sequence length="125" mass="13537">MLSLGGLAAGMAHEINNPLSSVIQASQVVKNRLGSSLPKNKAIAEKFGISMEVLENYLADRNIPQMLDTIAESASRTAAIIENMLSFARKGEGDFSPADLAQLINNTLELSQNDYNLKKNTTSER</sequence>
<dbReference type="Pfam" id="PF00512">
    <property type="entry name" value="HisKA"/>
    <property type="match status" value="1"/>
</dbReference>
<dbReference type="eggNOG" id="COG4191">
    <property type="taxonomic scope" value="Bacteria"/>
</dbReference>
<dbReference type="EC" id="2.7.13.3" evidence="2"/>
<evidence type="ECO:0000256" key="1">
    <source>
        <dbReference type="ARBA" id="ARBA00000085"/>
    </source>
</evidence>
<feature type="domain" description="Signal transduction histidine kinase dimerisation/phosphoacceptor" evidence="3">
    <location>
        <begin position="3"/>
        <end position="93"/>
    </location>
</feature>
<evidence type="ECO:0000313" key="4">
    <source>
        <dbReference type="EMBL" id="ACN17200.1"/>
    </source>
</evidence>
<dbReference type="STRING" id="177437.HRM2_41430"/>
<dbReference type="SMART" id="SM00388">
    <property type="entry name" value="HisKA"/>
    <property type="match status" value="1"/>
</dbReference>
<keyword evidence="4" id="KW-0808">Transferase</keyword>
<protein>
    <recommendedName>
        <fullName evidence="2">histidine kinase</fullName>
        <ecNumber evidence="2">2.7.13.3</ecNumber>
    </recommendedName>
</protein>
<dbReference type="InterPro" id="IPR003661">
    <property type="entry name" value="HisK_dim/P_dom"/>
</dbReference>
<dbReference type="Gene3D" id="1.10.287.130">
    <property type="match status" value="1"/>
</dbReference>
<dbReference type="PANTHER" id="PTHR43065">
    <property type="entry name" value="SENSOR HISTIDINE KINASE"/>
    <property type="match status" value="1"/>
</dbReference>
<dbReference type="Proteomes" id="UP000000442">
    <property type="component" value="Chromosome"/>
</dbReference>
<gene>
    <name evidence="4" type="ordered locus">HRM2_41430</name>
</gene>
<dbReference type="OrthoDB" id="174578at2"/>
<keyword evidence="4" id="KW-0418">Kinase</keyword>
<keyword evidence="5" id="KW-1185">Reference proteome</keyword>
<dbReference type="RefSeq" id="WP_015905933.1">
    <property type="nucleotide sequence ID" value="NC_012108.1"/>
</dbReference>
<dbReference type="GO" id="GO:0000155">
    <property type="term" value="F:phosphorelay sensor kinase activity"/>
    <property type="evidence" value="ECO:0007669"/>
    <property type="project" value="InterPro"/>
</dbReference>
<dbReference type="PANTHER" id="PTHR43065:SF42">
    <property type="entry name" value="TWO-COMPONENT SENSOR PPRA"/>
    <property type="match status" value="1"/>
</dbReference>
<evidence type="ECO:0000256" key="2">
    <source>
        <dbReference type="ARBA" id="ARBA00012438"/>
    </source>
</evidence>
<dbReference type="HOGENOM" id="CLU_1989006_0_0_7"/>
<dbReference type="InterPro" id="IPR036097">
    <property type="entry name" value="HisK_dim/P_sf"/>
</dbReference>